<evidence type="ECO:0000256" key="7">
    <source>
        <dbReference type="SAM" id="Phobius"/>
    </source>
</evidence>
<feature type="transmembrane region" description="Helical" evidence="7">
    <location>
        <begin position="51"/>
        <end position="75"/>
    </location>
</feature>
<evidence type="ECO:0000256" key="3">
    <source>
        <dbReference type="ARBA" id="ARBA00022475"/>
    </source>
</evidence>
<evidence type="ECO:0000259" key="8">
    <source>
        <dbReference type="PROSITE" id="PS50850"/>
    </source>
</evidence>
<keyword evidence="2" id="KW-0813">Transport</keyword>
<dbReference type="GO" id="GO:0005886">
    <property type="term" value="C:plasma membrane"/>
    <property type="evidence" value="ECO:0007669"/>
    <property type="project" value="UniProtKB-SubCell"/>
</dbReference>
<feature type="transmembrane region" description="Helical" evidence="7">
    <location>
        <begin position="239"/>
        <end position="260"/>
    </location>
</feature>
<feature type="transmembrane region" description="Helical" evidence="7">
    <location>
        <begin position="12"/>
        <end position="31"/>
    </location>
</feature>
<protein>
    <submittedName>
        <fullName evidence="9">MFS transporter</fullName>
    </submittedName>
</protein>
<dbReference type="RefSeq" id="WP_148952221.1">
    <property type="nucleotide sequence ID" value="NZ_CP043312.1"/>
</dbReference>
<evidence type="ECO:0000256" key="4">
    <source>
        <dbReference type="ARBA" id="ARBA00022692"/>
    </source>
</evidence>
<dbReference type="PROSITE" id="PS50850">
    <property type="entry name" value="MFS"/>
    <property type="match status" value="1"/>
</dbReference>
<dbReference type="AlphaFoldDB" id="A0A5C0UJC8"/>
<feature type="transmembrane region" description="Helical" evidence="7">
    <location>
        <begin position="148"/>
        <end position="170"/>
    </location>
</feature>
<feature type="transmembrane region" description="Helical" evidence="7">
    <location>
        <begin position="399"/>
        <end position="418"/>
    </location>
</feature>
<organism evidence="9 10">
    <name type="scientific">Candidatus Sneabacter namystus</name>
    <dbReference type="NCBI Taxonomy" id="2601646"/>
    <lineage>
        <taxon>Bacteria</taxon>
        <taxon>Pseudomonadati</taxon>
        <taxon>Pseudomonadota</taxon>
        <taxon>Alphaproteobacteria</taxon>
        <taxon>Rickettsiales</taxon>
        <taxon>Rickettsiaceae</taxon>
        <taxon>Rickettsieae</taxon>
        <taxon>Candidatus Sneabacter</taxon>
    </lineage>
</organism>
<dbReference type="KEGG" id="snay:FZC37_02930"/>
<dbReference type="InterPro" id="IPR036259">
    <property type="entry name" value="MFS_trans_sf"/>
</dbReference>
<gene>
    <name evidence="9" type="ORF">FZC37_02930</name>
</gene>
<dbReference type="Gene3D" id="1.20.1250.20">
    <property type="entry name" value="MFS general substrate transporter like domains"/>
    <property type="match status" value="2"/>
</dbReference>
<feature type="transmembrane region" description="Helical" evidence="7">
    <location>
        <begin position="107"/>
        <end position="128"/>
    </location>
</feature>
<keyword evidence="4 7" id="KW-0812">Transmembrane</keyword>
<dbReference type="EMBL" id="CP043312">
    <property type="protein sequence ID" value="QEK39860.1"/>
    <property type="molecule type" value="Genomic_DNA"/>
</dbReference>
<proteinExistence type="predicted"/>
<dbReference type="PANTHER" id="PTHR43045">
    <property type="entry name" value="SHIKIMATE TRANSPORTER"/>
    <property type="match status" value="1"/>
</dbReference>
<evidence type="ECO:0000256" key="5">
    <source>
        <dbReference type="ARBA" id="ARBA00022989"/>
    </source>
</evidence>
<dbReference type="InterPro" id="IPR020846">
    <property type="entry name" value="MFS_dom"/>
</dbReference>
<keyword evidence="6 7" id="KW-0472">Membrane</keyword>
<evidence type="ECO:0000256" key="1">
    <source>
        <dbReference type="ARBA" id="ARBA00004429"/>
    </source>
</evidence>
<sequence>MLPNISPQQKTAVTLLSIGTFLEFFDLWLYLHMSVKINDLFFPPSFKHSWLLSNFALCSAFLFRPIGAIIFGWIGDTLGRKATILITTSMMAMSCAVIAILPTYEYIGVLAPIILTICRGVQGIASLVEVAGARLYLLESSKPPTQFFLIFLVSASATFGRFAAVGLASLIELLDLSWRIAFMFGVVVAIVGTVARRALKEASNFSNARKRLISYMSDSSKKVLEKSPLLRRPINKSSLLFMTLASMAPNTCLFFLYNYSADFLRSKLGLTPAEVLNHNSILGLGEVLSDFALGYLVLKFHPFRIIITRSVLHLVVIFAAPFVLSNAQSPVSILILQTLAMLFAVDVEPGGVAIFYTKFPILKRFRAVGMSFAMAGAISYTLCAFCMKPLTDRLGLCGMWVILIPVWINFNIAIFYFAKLDKKTRNNEDIM</sequence>
<dbReference type="PANTHER" id="PTHR43045:SF1">
    <property type="entry name" value="SHIKIMATE TRANSPORTER"/>
    <property type="match status" value="1"/>
</dbReference>
<dbReference type="Pfam" id="PF07690">
    <property type="entry name" value="MFS_1"/>
    <property type="match status" value="1"/>
</dbReference>
<dbReference type="SUPFAM" id="SSF103473">
    <property type="entry name" value="MFS general substrate transporter"/>
    <property type="match status" value="1"/>
</dbReference>
<name>A0A5C0UJC8_9RICK</name>
<evidence type="ECO:0000256" key="2">
    <source>
        <dbReference type="ARBA" id="ARBA00022448"/>
    </source>
</evidence>
<evidence type="ECO:0000256" key="6">
    <source>
        <dbReference type="ARBA" id="ARBA00023136"/>
    </source>
</evidence>
<feature type="transmembrane region" description="Helical" evidence="7">
    <location>
        <begin position="333"/>
        <end position="356"/>
    </location>
</feature>
<feature type="transmembrane region" description="Helical" evidence="7">
    <location>
        <begin position="310"/>
        <end position="327"/>
    </location>
</feature>
<keyword evidence="5 7" id="KW-1133">Transmembrane helix</keyword>
<feature type="transmembrane region" description="Helical" evidence="7">
    <location>
        <begin position="82"/>
        <end position="101"/>
    </location>
</feature>
<evidence type="ECO:0000313" key="10">
    <source>
        <dbReference type="Proteomes" id="UP000323844"/>
    </source>
</evidence>
<reference evidence="9 10" key="1">
    <citation type="submission" date="2019-08" db="EMBL/GenBank/DDBJ databases">
        <title>Highly reduced genomes of protist endosymbionts show evolutionary convergence.</title>
        <authorList>
            <person name="George E."/>
            <person name="Husnik F."/>
            <person name="Tashyreva D."/>
            <person name="Prokopchuk G."/>
            <person name="Horak A."/>
            <person name="Kwong W.K."/>
            <person name="Lukes J."/>
            <person name="Keeling P.J."/>
        </authorList>
    </citation>
    <scope>NUCLEOTIDE SEQUENCE [LARGE SCALE GENOMIC DNA]</scope>
    <source>
        <strain evidence="9">1621</strain>
    </source>
</reference>
<dbReference type="Proteomes" id="UP000323844">
    <property type="component" value="Chromosome"/>
</dbReference>
<dbReference type="GO" id="GO:0022857">
    <property type="term" value="F:transmembrane transporter activity"/>
    <property type="evidence" value="ECO:0007669"/>
    <property type="project" value="InterPro"/>
</dbReference>
<comment type="subcellular location">
    <subcellularLocation>
        <location evidence="1">Cell inner membrane</location>
        <topology evidence="1">Multi-pass membrane protein</topology>
    </subcellularLocation>
</comment>
<accession>A0A5C0UJC8</accession>
<feature type="transmembrane region" description="Helical" evidence="7">
    <location>
        <begin position="176"/>
        <end position="195"/>
    </location>
</feature>
<feature type="transmembrane region" description="Helical" evidence="7">
    <location>
        <begin position="368"/>
        <end position="387"/>
    </location>
</feature>
<feature type="transmembrane region" description="Helical" evidence="7">
    <location>
        <begin position="280"/>
        <end position="298"/>
    </location>
</feature>
<dbReference type="InterPro" id="IPR011701">
    <property type="entry name" value="MFS"/>
</dbReference>
<feature type="domain" description="Major facilitator superfamily (MFS) profile" evidence="8">
    <location>
        <begin position="12"/>
        <end position="422"/>
    </location>
</feature>
<dbReference type="OrthoDB" id="7160108at2"/>
<keyword evidence="10" id="KW-1185">Reference proteome</keyword>
<evidence type="ECO:0000313" key="9">
    <source>
        <dbReference type="EMBL" id="QEK39860.1"/>
    </source>
</evidence>
<keyword evidence="3" id="KW-1003">Cell membrane</keyword>